<comment type="catalytic activity">
    <reaction evidence="1">
        <text>[protein]-peptidylproline (omega=180) = [protein]-peptidylproline (omega=0)</text>
        <dbReference type="Rhea" id="RHEA:16237"/>
        <dbReference type="Rhea" id="RHEA-COMP:10747"/>
        <dbReference type="Rhea" id="RHEA-COMP:10748"/>
        <dbReference type="ChEBI" id="CHEBI:83833"/>
        <dbReference type="ChEBI" id="CHEBI:83834"/>
        <dbReference type="EC" id="5.2.1.8"/>
    </reaction>
</comment>
<dbReference type="Gene3D" id="1.10.8.1040">
    <property type="match status" value="1"/>
</dbReference>
<dbReference type="InterPro" id="IPR000297">
    <property type="entry name" value="PPIase_PpiC"/>
</dbReference>
<dbReference type="InterPro" id="IPR023058">
    <property type="entry name" value="PPIase_PpiC_CS"/>
</dbReference>
<evidence type="ECO:0000256" key="1">
    <source>
        <dbReference type="ARBA" id="ARBA00000971"/>
    </source>
</evidence>
<proteinExistence type="inferred from homology"/>
<evidence type="ECO:0000256" key="4">
    <source>
        <dbReference type="ARBA" id="ARBA00023110"/>
    </source>
</evidence>
<dbReference type="PANTHER" id="PTHR47245:SF2">
    <property type="entry name" value="PEPTIDYL-PROLYL CIS-TRANS ISOMERASE HP_0175-RELATED"/>
    <property type="match status" value="1"/>
</dbReference>
<dbReference type="InterPro" id="IPR027304">
    <property type="entry name" value="Trigger_fact/SurA_dom_sf"/>
</dbReference>
<dbReference type="KEGG" id="ccah:DWG20_13715"/>
<dbReference type="EMBL" id="CP031337">
    <property type="protein sequence ID" value="AXK40401.1"/>
    <property type="molecule type" value="Genomic_DNA"/>
</dbReference>
<dbReference type="PROSITE" id="PS01096">
    <property type="entry name" value="PPIC_PPIASE_1"/>
    <property type="match status" value="1"/>
</dbReference>
<dbReference type="GO" id="GO:0003755">
    <property type="term" value="F:peptidyl-prolyl cis-trans isomerase activity"/>
    <property type="evidence" value="ECO:0007669"/>
    <property type="project" value="UniProtKB-KW"/>
</dbReference>
<protein>
    <recommendedName>
        <fullName evidence="3">peptidylprolyl isomerase</fullName>
        <ecNumber evidence="3">5.2.1.8</ecNumber>
    </recommendedName>
</protein>
<dbReference type="PROSITE" id="PS50198">
    <property type="entry name" value="PPIC_PPIASE_2"/>
    <property type="match status" value="1"/>
</dbReference>
<dbReference type="Pfam" id="PF13616">
    <property type="entry name" value="Rotamase_3"/>
    <property type="match status" value="1"/>
</dbReference>
<evidence type="ECO:0000256" key="6">
    <source>
        <dbReference type="PROSITE-ProRule" id="PRU00278"/>
    </source>
</evidence>
<evidence type="ECO:0000313" key="9">
    <source>
        <dbReference type="Proteomes" id="UP000254537"/>
    </source>
</evidence>
<organism evidence="8 9">
    <name type="scientific">Crenobacter cavernae</name>
    <dbReference type="NCBI Taxonomy" id="2290923"/>
    <lineage>
        <taxon>Bacteria</taxon>
        <taxon>Pseudomonadati</taxon>
        <taxon>Pseudomonadota</taxon>
        <taxon>Betaproteobacteria</taxon>
        <taxon>Neisseriales</taxon>
        <taxon>Neisseriaceae</taxon>
        <taxon>Crenobacter</taxon>
    </lineage>
</organism>
<dbReference type="AlphaFoldDB" id="A0A345Y8Z9"/>
<accession>A0A345Y8Z9</accession>
<dbReference type="InterPro" id="IPR046357">
    <property type="entry name" value="PPIase_dom_sf"/>
</dbReference>
<dbReference type="PANTHER" id="PTHR47245">
    <property type="entry name" value="PEPTIDYLPROLYL ISOMERASE"/>
    <property type="match status" value="1"/>
</dbReference>
<gene>
    <name evidence="8" type="ORF">DWG20_13715</name>
</gene>
<sequence length="244" mass="26269">MAITVNGVEITEAQVQAEMDNHADTPSPRDAAVQQLVLHQLLLQKAKESGLDTSNEGQAVGELLDKELQFTPVDEAAARAFYDANPEQFSQGDSAVASHILFPLGSGDELAAMLAKAKAEGVLVEAQADPARFADLAREHSTCPSGKQGGDLGQFGRGQMVPAFEQAVFGTEAGQIAPQLVETQFGYHIIQVNDRQDGGQVAFEEIKDRLQQYLNQMASRQAMHEYLSKLVDAAKIEGYAMPGL</sequence>
<evidence type="ECO:0000256" key="3">
    <source>
        <dbReference type="ARBA" id="ARBA00013194"/>
    </source>
</evidence>
<keyword evidence="5 6" id="KW-0413">Isomerase</keyword>
<dbReference type="Gene3D" id="3.10.50.40">
    <property type="match status" value="1"/>
</dbReference>
<dbReference type="Proteomes" id="UP000254537">
    <property type="component" value="Chromosome"/>
</dbReference>
<evidence type="ECO:0000256" key="2">
    <source>
        <dbReference type="ARBA" id="ARBA00007656"/>
    </source>
</evidence>
<evidence type="ECO:0000259" key="7">
    <source>
        <dbReference type="PROSITE" id="PS50198"/>
    </source>
</evidence>
<evidence type="ECO:0000256" key="5">
    <source>
        <dbReference type="ARBA" id="ARBA00023235"/>
    </source>
</evidence>
<dbReference type="InterPro" id="IPR050245">
    <property type="entry name" value="PrsA_foldase"/>
</dbReference>
<dbReference type="EC" id="5.2.1.8" evidence="3"/>
<reference evidence="8 9" key="1">
    <citation type="submission" date="2018-07" db="EMBL/GenBank/DDBJ databases">
        <title>Crenobacter cavernae sp. nov., isolated from a karst cave.</title>
        <authorList>
            <person name="Zhu H."/>
        </authorList>
    </citation>
    <scope>NUCLEOTIDE SEQUENCE [LARGE SCALE GENOMIC DNA]</scope>
    <source>
        <strain evidence="8 9">K1W11S-77</strain>
    </source>
</reference>
<dbReference type="SUPFAM" id="SSF109998">
    <property type="entry name" value="Triger factor/SurA peptide-binding domain-like"/>
    <property type="match status" value="1"/>
</dbReference>
<evidence type="ECO:0000313" key="8">
    <source>
        <dbReference type="EMBL" id="AXK40401.1"/>
    </source>
</evidence>
<dbReference type="RefSeq" id="WP_115434328.1">
    <property type="nucleotide sequence ID" value="NZ_CP031337.1"/>
</dbReference>
<name>A0A345Y8Z9_9NEIS</name>
<dbReference type="OrthoDB" id="9769613at2"/>
<comment type="similarity">
    <text evidence="2">Belongs to the PpiC/parvulin rotamase family.</text>
</comment>
<keyword evidence="4 6" id="KW-0697">Rotamase</keyword>
<feature type="domain" description="PpiC" evidence="7">
    <location>
        <begin position="92"/>
        <end position="194"/>
    </location>
</feature>
<dbReference type="SUPFAM" id="SSF54534">
    <property type="entry name" value="FKBP-like"/>
    <property type="match status" value="1"/>
</dbReference>